<organism evidence="2 3">
    <name type="scientific">Sabulicella glaciei</name>
    <dbReference type="NCBI Taxonomy" id="2984948"/>
    <lineage>
        <taxon>Bacteria</taxon>
        <taxon>Pseudomonadati</taxon>
        <taxon>Pseudomonadota</taxon>
        <taxon>Alphaproteobacteria</taxon>
        <taxon>Acetobacterales</taxon>
        <taxon>Acetobacteraceae</taxon>
        <taxon>Sabulicella</taxon>
    </lineage>
</organism>
<evidence type="ECO:0000256" key="1">
    <source>
        <dbReference type="SAM" id="SignalP"/>
    </source>
</evidence>
<keyword evidence="3" id="KW-1185">Reference proteome</keyword>
<accession>A0ABT3NYD6</accession>
<reference evidence="2 3" key="1">
    <citation type="submission" date="2022-10" db="EMBL/GenBank/DDBJ databases">
        <title>Roseococcus glaciei nov., sp. nov., isolated from glacier.</title>
        <authorList>
            <person name="Liu Q."/>
            <person name="Xin Y.-H."/>
        </authorList>
    </citation>
    <scope>NUCLEOTIDE SEQUENCE [LARGE SCALE GENOMIC DNA]</scope>
    <source>
        <strain evidence="2 3">MDT2-1-1</strain>
    </source>
</reference>
<feature type="chain" id="PRO_5046821791" description="Invasion associated locus B family protein" evidence="1">
    <location>
        <begin position="20"/>
        <end position="203"/>
    </location>
</feature>
<proteinExistence type="predicted"/>
<comment type="caution">
    <text evidence="2">The sequence shown here is derived from an EMBL/GenBank/DDBJ whole genome shotgun (WGS) entry which is preliminary data.</text>
</comment>
<evidence type="ECO:0000313" key="3">
    <source>
        <dbReference type="Proteomes" id="UP001526430"/>
    </source>
</evidence>
<gene>
    <name evidence="2" type="ORF">OF850_16220</name>
</gene>
<sequence>MTPLRTLALLALLATPALAQPQGEEIGSWRLHCFNDRMTDRVACSMRHRDWVERPGAQPGLALEVVERNGRLVPAVTARDLSLDGAARGLLALTGTAQLRFDTNPMMELPCGLEGRSLICAPRSADAPRAAEELAGAARALIRMGGMGSGATPGAEPAELRLANTAQALERFRRQQPPGSAPPAPEPGLDLRDILLRLRSFFL</sequence>
<dbReference type="RefSeq" id="WP_301591347.1">
    <property type="nucleotide sequence ID" value="NZ_JAPFQI010000014.1"/>
</dbReference>
<protein>
    <recommendedName>
        <fullName evidence="4">Invasion associated locus B family protein</fullName>
    </recommendedName>
</protein>
<evidence type="ECO:0008006" key="4">
    <source>
        <dbReference type="Google" id="ProtNLM"/>
    </source>
</evidence>
<evidence type="ECO:0000313" key="2">
    <source>
        <dbReference type="EMBL" id="MCW8087180.1"/>
    </source>
</evidence>
<feature type="signal peptide" evidence="1">
    <location>
        <begin position="1"/>
        <end position="19"/>
    </location>
</feature>
<dbReference type="EMBL" id="JAPFQI010000014">
    <property type="protein sequence ID" value="MCW8087180.1"/>
    <property type="molecule type" value="Genomic_DNA"/>
</dbReference>
<dbReference type="Proteomes" id="UP001526430">
    <property type="component" value="Unassembled WGS sequence"/>
</dbReference>
<keyword evidence="1" id="KW-0732">Signal</keyword>
<name>A0ABT3NYD6_9PROT</name>